<dbReference type="PROSITE" id="PS50887">
    <property type="entry name" value="GGDEF"/>
    <property type="match status" value="1"/>
</dbReference>
<dbReference type="CDD" id="cd01948">
    <property type="entry name" value="EAL"/>
    <property type="match status" value="1"/>
</dbReference>
<dbReference type="InterPro" id="IPR029787">
    <property type="entry name" value="Nucleotide_cyclase"/>
</dbReference>
<dbReference type="PROSITE" id="PS50883">
    <property type="entry name" value="EAL"/>
    <property type="match status" value="1"/>
</dbReference>
<dbReference type="NCBIfam" id="TIGR00254">
    <property type="entry name" value="GGDEF"/>
    <property type="match status" value="1"/>
</dbReference>
<evidence type="ECO:0000259" key="3">
    <source>
        <dbReference type="PROSITE" id="PS50883"/>
    </source>
</evidence>
<dbReference type="CDD" id="cd01949">
    <property type="entry name" value="GGDEF"/>
    <property type="match status" value="1"/>
</dbReference>
<dbReference type="OrthoDB" id="9813903at2"/>
<dbReference type="InterPro" id="IPR043128">
    <property type="entry name" value="Rev_trsase/Diguanyl_cyclase"/>
</dbReference>
<dbReference type="Pfam" id="PF00990">
    <property type="entry name" value="GGDEF"/>
    <property type="match status" value="1"/>
</dbReference>
<dbReference type="Pfam" id="PF13426">
    <property type="entry name" value="PAS_9"/>
    <property type="match status" value="2"/>
</dbReference>
<proteinExistence type="predicted"/>
<accession>A0A0L0M6P9</accession>
<feature type="domain" description="GGDEF" evidence="4">
    <location>
        <begin position="515"/>
        <end position="647"/>
    </location>
</feature>
<dbReference type="PROSITE" id="PS50112">
    <property type="entry name" value="PAS"/>
    <property type="match status" value="1"/>
</dbReference>
<keyword evidence="6" id="KW-1185">Reference proteome</keyword>
<dbReference type="AlphaFoldDB" id="A0A0L0M6P9"/>
<dbReference type="InterPro" id="IPR035965">
    <property type="entry name" value="PAS-like_dom_sf"/>
</dbReference>
<evidence type="ECO:0000259" key="1">
    <source>
        <dbReference type="PROSITE" id="PS50112"/>
    </source>
</evidence>
<dbReference type="SMART" id="SM00267">
    <property type="entry name" value="GGDEF"/>
    <property type="match status" value="1"/>
</dbReference>
<gene>
    <name evidence="5" type="ORF">BVER_05129</name>
</gene>
<dbReference type="Gene3D" id="3.30.70.270">
    <property type="match status" value="1"/>
</dbReference>
<evidence type="ECO:0000313" key="6">
    <source>
        <dbReference type="Proteomes" id="UP000036959"/>
    </source>
</evidence>
<dbReference type="NCBIfam" id="TIGR00229">
    <property type="entry name" value="sensory_box"/>
    <property type="match status" value="2"/>
</dbReference>
<evidence type="ECO:0000259" key="4">
    <source>
        <dbReference type="PROSITE" id="PS50887"/>
    </source>
</evidence>
<dbReference type="InterPro" id="IPR001633">
    <property type="entry name" value="EAL_dom"/>
</dbReference>
<feature type="domain" description="EAL" evidence="3">
    <location>
        <begin position="656"/>
        <end position="907"/>
    </location>
</feature>
<sequence>MQRPRLITMLKWPRRRFATTLVLATMSATVMCLAVLATISITLARDADEQRLRQALDVSAELELLVDLHLAANTDFLKSVGSAAFESRAWPIGRAVMVARAYNHLDSLLADSPLATSKLTELRKLSGRWPKALQDAAQNVALAAHGTAVDSDRLLRVNESLKSIMDILASLRSDERDQIAGMQEKAQGQILKQRIALVVGLATGMLLLIFAVSSRHRSVLAKSAARIAAEEAQKRFSQYFDQHPVAMLIFEVGSGAILTANAAALRQYKATLEQLNAMIIEQLRPAEEVAAFRRDFGRYVQSGADSGSGGIRRHCRIDGEVIFVDVSFHLLSFGGRDACFITAHDVTAHETAKEQLHIRSRALEAARDAIVISHLSSDAHRIAYANTAFERLTGHRVDQVIGAPAQATFGWDQTTPESESLQRAKHDNREVSQLVSITCHDGSTFWSDTYVGPILDETGRPTHCITVLGDVSERVRYQDQLKQQASEDSLTGLPNRLALGQCLSQAVDLARRRGDTLGLIFLDLDNFKEVNDSLGHAAGDDVLREVSRRLRSSVMPPGLVARYAGDEFVVLLPGETHEQCIEHAQRIKAVLARDMKIGDTTLAPEGSMGIAFYPGHGVDAESLLRAADAAMYRSKSIGAGSIQVFDPEIAAEDAARAAMTRALELAIARNELFLLYQPKVCLRTRQVQGFEALLRWQSSEFGLVSPAQFIPLAESSGLIVQIGEWVLEQACLQACAWSSLYAEVVIAVNISPVQFERSDVPEMVARTLLRSEVNPRNIELEITESTLMAPEALPALHALRRLNVSIAIDDFGTGFSSLGYVRSFMADRLKLDMSFVRGIGVSRADEVIVKAVIAMGQALDIRVVAEGVETADQLDYLLGNGCDEVQGFWFGRPMRPEAAVTLLIGNEPAANQSDIEPTLFVA</sequence>
<comment type="caution">
    <text evidence="5">The sequence shown here is derived from an EMBL/GenBank/DDBJ whole genome shotgun (WGS) entry which is preliminary data.</text>
</comment>
<dbReference type="Gene3D" id="3.20.20.450">
    <property type="entry name" value="EAL domain"/>
    <property type="match status" value="1"/>
</dbReference>
<dbReference type="SUPFAM" id="SSF55073">
    <property type="entry name" value="Nucleotide cyclase"/>
    <property type="match status" value="1"/>
</dbReference>
<dbReference type="PROSITE" id="PS50113">
    <property type="entry name" value="PAC"/>
    <property type="match status" value="1"/>
</dbReference>
<feature type="domain" description="PAS" evidence="1">
    <location>
        <begin position="361"/>
        <end position="402"/>
    </location>
</feature>
<dbReference type="SMART" id="SM00052">
    <property type="entry name" value="EAL"/>
    <property type="match status" value="1"/>
</dbReference>
<organism evidence="5 6">
    <name type="scientific">Candidatus Burkholderia verschuerenii</name>
    <dbReference type="NCBI Taxonomy" id="242163"/>
    <lineage>
        <taxon>Bacteria</taxon>
        <taxon>Pseudomonadati</taxon>
        <taxon>Pseudomonadota</taxon>
        <taxon>Betaproteobacteria</taxon>
        <taxon>Burkholderiales</taxon>
        <taxon>Burkholderiaceae</taxon>
        <taxon>Burkholderia</taxon>
    </lineage>
</organism>
<dbReference type="CDD" id="cd00130">
    <property type="entry name" value="PAS"/>
    <property type="match status" value="1"/>
</dbReference>
<name>A0A0L0M6P9_9BURK</name>
<dbReference type="PATRIC" id="fig|242163.4.peg.2888"/>
<dbReference type="InterPro" id="IPR052155">
    <property type="entry name" value="Biofilm_reg_signaling"/>
</dbReference>
<dbReference type="InterPro" id="IPR000160">
    <property type="entry name" value="GGDEF_dom"/>
</dbReference>
<dbReference type="RefSeq" id="WP_050455523.1">
    <property type="nucleotide sequence ID" value="NZ_LFJJ01000205.1"/>
</dbReference>
<dbReference type="SUPFAM" id="SSF141868">
    <property type="entry name" value="EAL domain-like"/>
    <property type="match status" value="1"/>
</dbReference>
<reference evidence="6" key="1">
    <citation type="submission" date="2015-06" db="EMBL/GenBank/DDBJ databases">
        <title>Comparative genomics of Burkholderia leaf nodule symbionts.</title>
        <authorList>
            <person name="Carlier A."/>
            <person name="Eberl L."/>
            <person name="Pinto-Carbo M."/>
        </authorList>
    </citation>
    <scope>NUCLEOTIDE SEQUENCE [LARGE SCALE GENOMIC DNA]</scope>
    <source>
        <strain evidence="6">UZHbot4</strain>
    </source>
</reference>
<dbReference type="PANTHER" id="PTHR44757:SF2">
    <property type="entry name" value="BIOFILM ARCHITECTURE MAINTENANCE PROTEIN MBAA"/>
    <property type="match status" value="1"/>
</dbReference>
<dbReference type="InterPro" id="IPR000700">
    <property type="entry name" value="PAS-assoc_C"/>
</dbReference>
<evidence type="ECO:0000259" key="2">
    <source>
        <dbReference type="PROSITE" id="PS50113"/>
    </source>
</evidence>
<dbReference type="Proteomes" id="UP000036959">
    <property type="component" value="Unassembled WGS sequence"/>
</dbReference>
<dbReference type="PANTHER" id="PTHR44757">
    <property type="entry name" value="DIGUANYLATE CYCLASE DGCP"/>
    <property type="match status" value="1"/>
</dbReference>
<evidence type="ECO:0000313" key="5">
    <source>
        <dbReference type="EMBL" id="KND57975.1"/>
    </source>
</evidence>
<dbReference type="Gene3D" id="3.30.450.20">
    <property type="entry name" value="PAS domain"/>
    <property type="match status" value="2"/>
</dbReference>
<dbReference type="SMART" id="SM00091">
    <property type="entry name" value="PAS"/>
    <property type="match status" value="2"/>
</dbReference>
<protein>
    <submittedName>
        <fullName evidence="5">Diguanylate cyclase/phosphodiesterase (GGDEF &amp; EAL domain) with PAS/PAC sensor(S)</fullName>
    </submittedName>
</protein>
<dbReference type="InterPro" id="IPR000014">
    <property type="entry name" value="PAS"/>
</dbReference>
<dbReference type="Pfam" id="PF00563">
    <property type="entry name" value="EAL"/>
    <property type="match status" value="1"/>
</dbReference>
<dbReference type="EMBL" id="LFJJ01000205">
    <property type="protein sequence ID" value="KND57975.1"/>
    <property type="molecule type" value="Genomic_DNA"/>
</dbReference>
<feature type="domain" description="PAC" evidence="2">
    <location>
        <begin position="427"/>
        <end position="483"/>
    </location>
</feature>
<dbReference type="SUPFAM" id="SSF55785">
    <property type="entry name" value="PYP-like sensor domain (PAS domain)"/>
    <property type="match status" value="2"/>
</dbReference>
<dbReference type="InterPro" id="IPR035919">
    <property type="entry name" value="EAL_sf"/>
</dbReference>